<feature type="compositionally biased region" description="Polar residues" evidence="1">
    <location>
        <begin position="84"/>
        <end position="96"/>
    </location>
</feature>
<organism evidence="2 5">
    <name type="scientific">Adineta ricciae</name>
    <name type="common">Rotifer</name>
    <dbReference type="NCBI Taxonomy" id="249248"/>
    <lineage>
        <taxon>Eukaryota</taxon>
        <taxon>Metazoa</taxon>
        <taxon>Spiralia</taxon>
        <taxon>Gnathifera</taxon>
        <taxon>Rotifera</taxon>
        <taxon>Eurotatoria</taxon>
        <taxon>Bdelloidea</taxon>
        <taxon>Adinetida</taxon>
        <taxon>Adinetidae</taxon>
        <taxon>Adineta</taxon>
    </lineage>
</organism>
<evidence type="ECO:0000313" key="4">
    <source>
        <dbReference type="Proteomes" id="UP000663828"/>
    </source>
</evidence>
<dbReference type="Proteomes" id="UP000663828">
    <property type="component" value="Unassembled WGS sequence"/>
</dbReference>
<feature type="compositionally biased region" description="Polar residues" evidence="1">
    <location>
        <begin position="159"/>
        <end position="172"/>
    </location>
</feature>
<name>A0A813ZJZ4_ADIRI</name>
<reference evidence="2" key="1">
    <citation type="submission" date="2021-02" db="EMBL/GenBank/DDBJ databases">
        <authorList>
            <person name="Nowell W R."/>
        </authorList>
    </citation>
    <scope>NUCLEOTIDE SEQUENCE</scope>
</reference>
<accession>A0A813ZJZ4</accession>
<feature type="region of interest" description="Disordered" evidence="1">
    <location>
        <begin position="1"/>
        <end position="23"/>
    </location>
</feature>
<dbReference type="EMBL" id="CAJNOR010003548">
    <property type="protein sequence ID" value="CAF1424728.1"/>
    <property type="molecule type" value="Genomic_DNA"/>
</dbReference>
<evidence type="ECO:0000313" key="3">
    <source>
        <dbReference type="EMBL" id="CAF1424728.1"/>
    </source>
</evidence>
<dbReference type="EMBL" id="CAJNOJ010000033">
    <property type="protein sequence ID" value="CAF0900374.1"/>
    <property type="molecule type" value="Genomic_DNA"/>
</dbReference>
<comment type="caution">
    <text evidence="2">The sequence shown here is derived from an EMBL/GenBank/DDBJ whole genome shotgun (WGS) entry which is preliminary data.</text>
</comment>
<evidence type="ECO:0000256" key="1">
    <source>
        <dbReference type="SAM" id="MobiDB-lite"/>
    </source>
</evidence>
<evidence type="ECO:0000313" key="5">
    <source>
        <dbReference type="Proteomes" id="UP000663852"/>
    </source>
</evidence>
<sequence length="189" mass="21418">MSADRSISTNSTSSASASVSKKRLNEPMIDPSNLLYNDRQHYQIIFTNDSRFFDTSLHLFKSYCDLGYIESDQKKSKKNLPPLASSTFKSQTSGFNSRWRPKPVGFSSNHDANGNTNGILKQPFVRYHDYSMSHRSDPGASKVITSKFTRENSPLVFSSQRQSMPVWNQPSENHIDDDSDDPDIIVTRL</sequence>
<evidence type="ECO:0000313" key="2">
    <source>
        <dbReference type="EMBL" id="CAF0900374.1"/>
    </source>
</evidence>
<feature type="region of interest" description="Disordered" evidence="1">
    <location>
        <begin position="75"/>
        <end position="96"/>
    </location>
</feature>
<dbReference type="OrthoDB" id="10057333at2759"/>
<protein>
    <submittedName>
        <fullName evidence="2">Uncharacterized protein</fullName>
    </submittedName>
</protein>
<proteinExistence type="predicted"/>
<dbReference type="Proteomes" id="UP000663852">
    <property type="component" value="Unassembled WGS sequence"/>
</dbReference>
<feature type="compositionally biased region" description="Low complexity" evidence="1">
    <location>
        <begin position="1"/>
        <end position="19"/>
    </location>
</feature>
<feature type="region of interest" description="Disordered" evidence="1">
    <location>
        <begin position="159"/>
        <end position="189"/>
    </location>
</feature>
<dbReference type="AlphaFoldDB" id="A0A813ZJZ4"/>
<gene>
    <name evidence="2" type="ORF">EDS130_LOCUS9750</name>
    <name evidence="3" type="ORF">XAT740_LOCUS35437</name>
</gene>
<keyword evidence="4" id="KW-1185">Reference proteome</keyword>